<evidence type="ECO:0000256" key="6">
    <source>
        <dbReference type="ARBA" id="ARBA00022538"/>
    </source>
</evidence>
<evidence type="ECO:0000256" key="10">
    <source>
        <dbReference type="ARBA" id="ARBA00023065"/>
    </source>
</evidence>
<feature type="binding site" evidence="12">
    <location>
        <position position="454"/>
    </location>
    <ligand>
        <name>K(+)</name>
        <dbReference type="ChEBI" id="CHEBI:29103"/>
    </ligand>
</feature>
<feature type="binding site" evidence="12">
    <location>
        <position position="455"/>
    </location>
    <ligand>
        <name>K(+)</name>
        <dbReference type="ChEBI" id="CHEBI:29103"/>
    </ligand>
</feature>
<protein>
    <submittedName>
        <fullName evidence="14">Trk system potassium uptake protein TrkH</fullName>
    </submittedName>
</protein>
<keyword evidence="10" id="KW-0406">Ion transport</keyword>
<dbReference type="PIRSF" id="PIRSF006247">
    <property type="entry name" value="TrkH"/>
    <property type="match status" value="1"/>
</dbReference>
<keyword evidence="8 12" id="KW-0630">Potassium</keyword>
<feature type="transmembrane region" description="Helical" evidence="13">
    <location>
        <begin position="43"/>
        <end position="64"/>
    </location>
</feature>
<feature type="transmembrane region" description="Helical" evidence="13">
    <location>
        <begin position="406"/>
        <end position="430"/>
    </location>
</feature>
<feature type="transmembrane region" description="Helical" evidence="13">
    <location>
        <begin position="12"/>
        <end position="37"/>
    </location>
</feature>
<feature type="transmembrane region" description="Helical" evidence="13">
    <location>
        <begin position="196"/>
        <end position="214"/>
    </location>
</feature>
<evidence type="ECO:0000256" key="4">
    <source>
        <dbReference type="ARBA" id="ARBA00022475"/>
    </source>
</evidence>
<accession>A0A660LDZ1</accession>
<dbReference type="EMBL" id="RBIL01000001">
    <property type="protein sequence ID" value="RKQ90971.1"/>
    <property type="molecule type" value="Genomic_DNA"/>
</dbReference>
<sequence length="504" mass="54546">MRLRTGIDVGAALDLVGGVLKWLAPAFLLPALVALAYGESSWWAFPLAALITGIAGWTLDQITGDKEGAAVTPRESFLVVALLWLLIPIFGCLPYILAGGPVLSRPIDAYFEAVSGFTATGATLVPKIEELDRGMLFWRQLSHWLGGMGIIVLAVAILPRLRIGGRQLLQSELAGPTEIEQLGDSIRETARRLWRLYVVLTLIAIAVLGLIGWVGLDDELTFFDAVGHALSVVALGGFSTRTVSIAAFAPITQYVLLIFMVIAGINFLRLYRFFVQRRFQVLTRDEELRLYLALIVIGTILIAIEVIGGGYESGEAAIRHSLFQATAILTTTGFATTDYALWGPLATVTLLLLMFSGASAGSTGGGIKIIRHLLLFKLVKRELEQTVHREAIVPIRANRRVVDEKALRSTIVFVLLYLLTFAVGALGLVADARRAGEDLSAFDAFGAAAACLGNVGPAFGFAGPYGSFAPFSDLSTWICTVLMWLGRVEIIPVVVILTRAYWRS</sequence>
<keyword evidence="7 13" id="KW-0812">Transmembrane</keyword>
<feature type="binding site" evidence="12">
    <location>
        <position position="236"/>
    </location>
    <ligand>
        <name>K(+)</name>
        <dbReference type="ChEBI" id="CHEBI:29103"/>
    </ligand>
</feature>
<dbReference type="GO" id="GO:0046872">
    <property type="term" value="F:metal ion binding"/>
    <property type="evidence" value="ECO:0007669"/>
    <property type="project" value="UniProtKB-KW"/>
</dbReference>
<feature type="transmembrane region" description="Helical" evidence="13">
    <location>
        <begin position="474"/>
        <end position="497"/>
    </location>
</feature>
<keyword evidence="11 13" id="KW-0472">Membrane</keyword>
<evidence type="ECO:0000313" key="15">
    <source>
        <dbReference type="Proteomes" id="UP000278962"/>
    </source>
</evidence>
<dbReference type="GO" id="GO:0005886">
    <property type="term" value="C:plasma membrane"/>
    <property type="evidence" value="ECO:0007669"/>
    <property type="project" value="UniProtKB-SubCell"/>
</dbReference>
<feature type="transmembrane region" description="Helical" evidence="13">
    <location>
        <begin position="288"/>
        <end position="310"/>
    </location>
</feature>
<feature type="binding site" evidence="12">
    <location>
        <position position="331"/>
    </location>
    <ligand>
        <name>K(+)</name>
        <dbReference type="ChEBI" id="CHEBI:29103"/>
    </ligand>
</feature>
<dbReference type="Pfam" id="PF02386">
    <property type="entry name" value="TrkH"/>
    <property type="match status" value="1"/>
</dbReference>
<feature type="transmembrane region" description="Helical" evidence="13">
    <location>
        <begin position="76"/>
        <end position="97"/>
    </location>
</feature>
<organism evidence="14 15">
    <name type="scientific">Solirubrobacter pauli</name>
    <dbReference type="NCBI Taxonomy" id="166793"/>
    <lineage>
        <taxon>Bacteria</taxon>
        <taxon>Bacillati</taxon>
        <taxon>Actinomycetota</taxon>
        <taxon>Thermoleophilia</taxon>
        <taxon>Solirubrobacterales</taxon>
        <taxon>Solirubrobacteraceae</taxon>
        <taxon>Solirubrobacter</taxon>
    </lineage>
</organism>
<evidence type="ECO:0000256" key="11">
    <source>
        <dbReference type="ARBA" id="ARBA00023136"/>
    </source>
</evidence>
<keyword evidence="15" id="KW-1185">Reference proteome</keyword>
<comment type="similarity">
    <text evidence="2">Belongs to the TrkH potassium transport family.</text>
</comment>
<dbReference type="PANTHER" id="PTHR32024:SF2">
    <property type="entry name" value="TRK SYSTEM POTASSIUM UPTAKE PROTEIN TRKG-RELATED"/>
    <property type="match status" value="1"/>
</dbReference>
<feature type="transmembrane region" description="Helical" evidence="13">
    <location>
        <begin position="245"/>
        <end position="268"/>
    </location>
</feature>
<evidence type="ECO:0000313" key="14">
    <source>
        <dbReference type="EMBL" id="RKQ90971.1"/>
    </source>
</evidence>
<evidence type="ECO:0000256" key="5">
    <source>
        <dbReference type="ARBA" id="ARBA00022519"/>
    </source>
</evidence>
<dbReference type="RefSeq" id="WP_121248190.1">
    <property type="nucleotide sequence ID" value="NZ_RBIL01000001.1"/>
</dbReference>
<gene>
    <name evidence="14" type="ORF">C8N24_0787</name>
</gene>
<feature type="binding site" evidence="12">
    <location>
        <position position="332"/>
    </location>
    <ligand>
        <name>K(+)</name>
        <dbReference type="ChEBI" id="CHEBI:29103"/>
    </ligand>
</feature>
<dbReference type="Proteomes" id="UP000278962">
    <property type="component" value="Unassembled WGS sequence"/>
</dbReference>
<feature type="transmembrane region" description="Helical" evidence="13">
    <location>
        <begin position="348"/>
        <end position="370"/>
    </location>
</feature>
<evidence type="ECO:0000256" key="1">
    <source>
        <dbReference type="ARBA" id="ARBA00004429"/>
    </source>
</evidence>
<evidence type="ECO:0000256" key="2">
    <source>
        <dbReference type="ARBA" id="ARBA00009137"/>
    </source>
</evidence>
<evidence type="ECO:0000256" key="12">
    <source>
        <dbReference type="PIRSR" id="PIRSR006247-1"/>
    </source>
</evidence>
<feature type="binding site" evidence="12">
    <location>
        <position position="120"/>
    </location>
    <ligand>
        <name>K(+)</name>
        <dbReference type="ChEBI" id="CHEBI:29103"/>
    </ligand>
</feature>
<proteinExistence type="inferred from homology"/>
<keyword evidence="3" id="KW-0813">Transport</keyword>
<evidence type="ECO:0000256" key="8">
    <source>
        <dbReference type="ARBA" id="ARBA00022958"/>
    </source>
</evidence>
<keyword evidence="6" id="KW-0633">Potassium transport</keyword>
<comment type="subcellular location">
    <subcellularLocation>
        <location evidence="1">Cell inner membrane</location>
        <topology evidence="1">Multi-pass membrane protein</topology>
    </subcellularLocation>
</comment>
<name>A0A660LDZ1_9ACTN</name>
<evidence type="ECO:0000256" key="9">
    <source>
        <dbReference type="ARBA" id="ARBA00022989"/>
    </source>
</evidence>
<keyword evidence="12" id="KW-0479">Metal-binding</keyword>
<feature type="binding site" evidence="12">
    <location>
        <position position="235"/>
    </location>
    <ligand>
        <name>K(+)</name>
        <dbReference type="ChEBI" id="CHEBI:29103"/>
    </ligand>
</feature>
<reference evidence="14 15" key="1">
    <citation type="submission" date="2018-10" db="EMBL/GenBank/DDBJ databases">
        <title>Genomic Encyclopedia of Archaeal and Bacterial Type Strains, Phase II (KMG-II): from individual species to whole genera.</title>
        <authorList>
            <person name="Goeker M."/>
        </authorList>
    </citation>
    <scope>NUCLEOTIDE SEQUENCE [LARGE SCALE GENOMIC DNA]</scope>
    <source>
        <strain evidence="14 15">DSM 14954</strain>
    </source>
</reference>
<evidence type="ECO:0000256" key="13">
    <source>
        <dbReference type="SAM" id="Phobius"/>
    </source>
</evidence>
<evidence type="ECO:0000256" key="7">
    <source>
        <dbReference type="ARBA" id="ARBA00022692"/>
    </source>
</evidence>
<comment type="caution">
    <text evidence="14">The sequence shown here is derived from an EMBL/GenBank/DDBJ whole genome shotgun (WGS) entry which is preliminary data.</text>
</comment>
<dbReference type="AlphaFoldDB" id="A0A660LDZ1"/>
<dbReference type="OrthoDB" id="9810952at2"/>
<dbReference type="InterPro" id="IPR003445">
    <property type="entry name" value="Cat_transpt"/>
</dbReference>
<dbReference type="PANTHER" id="PTHR32024">
    <property type="entry name" value="TRK SYSTEM POTASSIUM UPTAKE PROTEIN TRKG-RELATED"/>
    <property type="match status" value="1"/>
</dbReference>
<evidence type="ECO:0000256" key="3">
    <source>
        <dbReference type="ARBA" id="ARBA00022448"/>
    </source>
</evidence>
<dbReference type="GO" id="GO:0015379">
    <property type="term" value="F:potassium:chloride symporter activity"/>
    <property type="evidence" value="ECO:0007669"/>
    <property type="project" value="InterPro"/>
</dbReference>
<keyword evidence="4" id="KW-1003">Cell membrane</keyword>
<dbReference type="InterPro" id="IPR004772">
    <property type="entry name" value="TrkH"/>
</dbReference>
<keyword evidence="5" id="KW-0997">Cell inner membrane</keyword>
<keyword evidence="9 13" id="KW-1133">Transmembrane helix</keyword>
<feature type="transmembrane region" description="Helical" evidence="13">
    <location>
        <begin position="141"/>
        <end position="161"/>
    </location>
</feature>